<comment type="caution">
    <text evidence="1">The sequence shown here is derived from an EMBL/GenBank/DDBJ whole genome shotgun (WGS) entry which is preliminary data.</text>
</comment>
<dbReference type="EMBL" id="JASPKY010000618">
    <property type="protein sequence ID" value="KAK9687861.1"/>
    <property type="molecule type" value="Genomic_DNA"/>
</dbReference>
<protein>
    <submittedName>
        <fullName evidence="1">Uncharacterized protein</fullName>
    </submittedName>
</protein>
<dbReference type="Proteomes" id="UP001458880">
    <property type="component" value="Unassembled WGS sequence"/>
</dbReference>
<name>A0AAW1IEB6_POPJA</name>
<reference evidence="1 2" key="1">
    <citation type="journal article" date="2024" name="BMC Genomics">
        <title>De novo assembly and annotation of Popillia japonica's genome with initial clues to its potential as an invasive pest.</title>
        <authorList>
            <person name="Cucini C."/>
            <person name="Boschi S."/>
            <person name="Funari R."/>
            <person name="Cardaioli E."/>
            <person name="Iannotti N."/>
            <person name="Marturano G."/>
            <person name="Paoli F."/>
            <person name="Bruttini M."/>
            <person name="Carapelli A."/>
            <person name="Frati F."/>
            <person name="Nardi F."/>
        </authorList>
    </citation>
    <scope>NUCLEOTIDE SEQUENCE [LARGE SCALE GENOMIC DNA]</scope>
    <source>
        <strain evidence="1">DMR45628</strain>
    </source>
</reference>
<evidence type="ECO:0000313" key="1">
    <source>
        <dbReference type="EMBL" id="KAK9687861.1"/>
    </source>
</evidence>
<proteinExistence type="predicted"/>
<organism evidence="1 2">
    <name type="scientific">Popillia japonica</name>
    <name type="common">Japanese beetle</name>
    <dbReference type="NCBI Taxonomy" id="7064"/>
    <lineage>
        <taxon>Eukaryota</taxon>
        <taxon>Metazoa</taxon>
        <taxon>Ecdysozoa</taxon>
        <taxon>Arthropoda</taxon>
        <taxon>Hexapoda</taxon>
        <taxon>Insecta</taxon>
        <taxon>Pterygota</taxon>
        <taxon>Neoptera</taxon>
        <taxon>Endopterygota</taxon>
        <taxon>Coleoptera</taxon>
        <taxon>Polyphaga</taxon>
        <taxon>Scarabaeiformia</taxon>
        <taxon>Scarabaeidae</taxon>
        <taxon>Rutelinae</taxon>
        <taxon>Popillia</taxon>
    </lineage>
</organism>
<keyword evidence="2" id="KW-1185">Reference proteome</keyword>
<sequence>MAEQSNHDVQCSFRIVRSVQLPDNSNAASKYAMVVNLNGKIAAVQLPDNSNAASKYAMACPAADENGVEHVEDPQGLLHVAANGEAMGEPHVYCVARIFCVGFLVYSLPVDPDYPPKGSVP</sequence>
<gene>
    <name evidence="1" type="ORF">QE152_g35954</name>
</gene>
<evidence type="ECO:0000313" key="2">
    <source>
        <dbReference type="Proteomes" id="UP001458880"/>
    </source>
</evidence>
<accession>A0AAW1IEB6</accession>
<dbReference type="AlphaFoldDB" id="A0AAW1IEB6"/>